<evidence type="ECO:0000256" key="3">
    <source>
        <dbReference type="ARBA" id="ARBA00022801"/>
    </source>
</evidence>
<evidence type="ECO:0000259" key="5">
    <source>
        <dbReference type="PROSITE" id="PS51934"/>
    </source>
</evidence>
<organism evidence="6 7">
    <name type="scientific">Denticeps clupeoides</name>
    <name type="common">denticle herring</name>
    <dbReference type="NCBI Taxonomy" id="299321"/>
    <lineage>
        <taxon>Eukaryota</taxon>
        <taxon>Metazoa</taxon>
        <taxon>Chordata</taxon>
        <taxon>Craniata</taxon>
        <taxon>Vertebrata</taxon>
        <taxon>Euteleostomi</taxon>
        <taxon>Actinopterygii</taxon>
        <taxon>Neopterygii</taxon>
        <taxon>Teleostei</taxon>
        <taxon>Clupei</taxon>
        <taxon>Clupeiformes</taxon>
        <taxon>Denticipitoidei</taxon>
        <taxon>Denticipitidae</taxon>
        <taxon>Denticeps</taxon>
    </lineage>
</organism>
<dbReference type="GO" id="GO:0005737">
    <property type="term" value="C:cytoplasm"/>
    <property type="evidence" value="ECO:0007669"/>
    <property type="project" value="TreeGrafter"/>
</dbReference>
<keyword evidence="4" id="KW-0443">Lipid metabolism</keyword>
<dbReference type="GO" id="GO:0016410">
    <property type="term" value="F:N-acyltransferase activity"/>
    <property type="evidence" value="ECO:0007669"/>
    <property type="project" value="TreeGrafter"/>
</dbReference>
<keyword evidence="3" id="KW-0378">Hydrolase</keyword>
<reference evidence="6" key="2">
    <citation type="submission" date="2025-05" db="UniProtKB">
        <authorList>
            <consortium name="Ensembl"/>
        </authorList>
    </citation>
    <scope>IDENTIFICATION</scope>
</reference>
<dbReference type="GO" id="GO:0008970">
    <property type="term" value="F:phospholipase A1 activity"/>
    <property type="evidence" value="ECO:0007669"/>
    <property type="project" value="TreeGrafter"/>
</dbReference>
<evidence type="ECO:0000313" key="6">
    <source>
        <dbReference type="Ensembl" id="ENSDCDP00010032194.1"/>
    </source>
</evidence>
<feature type="domain" description="LRAT" evidence="5">
    <location>
        <begin position="7"/>
        <end position="116"/>
    </location>
</feature>
<dbReference type="GeneID" id="114768400"/>
<dbReference type="GeneTree" id="ENSGT00940000162660"/>
<dbReference type="InterPro" id="IPR051496">
    <property type="entry name" value="H-rev107_PLA/AT"/>
</dbReference>
<evidence type="ECO:0000256" key="2">
    <source>
        <dbReference type="ARBA" id="ARBA00022679"/>
    </source>
</evidence>
<dbReference type="Proteomes" id="UP000694580">
    <property type="component" value="Chromosome 18"/>
</dbReference>
<evidence type="ECO:0000256" key="4">
    <source>
        <dbReference type="ARBA" id="ARBA00023098"/>
    </source>
</evidence>
<dbReference type="InterPro" id="IPR007053">
    <property type="entry name" value="LRAT_dom"/>
</dbReference>
<dbReference type="Ensembl" id="ENSDCDT00010039952.1">
    <property type="protein sequence ID" value="ENSDCDP00010032194.1"/>
    <property type="gene ID" value="ENSDCDG00010020628.1"/>
</dbReference>
<sequence>MPQPADLIEIEKGVYQHWAMYVGAGYVIHLTTGGRSSLSGNGNKGLVRKEKLGDVVGNHTYHVNNILDHKFRVRPIRLILQEAEKRVNREMFYDVFMANCEHFVTELRYGEPRSRQAVGAMALADPVLTSAAVLAVSTAVVAEAPLLVLVAGGAAAVKGLFWLKRKIENN</sequence>
<dbReference type="GO" id="GO:0070292">
    <property type="term" value="P:N-acylphosphatidylethanolamine metabolic process"/>
    <property type="evidence" value="ECO:0007669"/>
    <property type="project" value="TreeGrafter"/>
</dbReference>
<reference evidence="6 7" key="1">
    <citation type="submission" date="2020-06" db="EMBL/GenBank/DDBJ databases">
        <authorList>
            <consortium name="Wellcome Sanger Institute Data Sharing"/>
        </authorList>
    </citation>
    <scope>NUCLEOTIDE SEQUENCE [LARGE SCALE GENOMIC DNA]</scope>
</reference>
<comment type="similarity">
    <text evidence="1">Belongs to the H-rev107 family.</text>
</comment>
<evidence type="ECO:0000313" key="7">
    <source>
        <dbReference type="Proteomes" id="UP000694580"/>
    </source>
</evidence>
<dbReference type="Gene3D" id="3.90.1720.10">
    <property type="entry name" value="endopeptidase domain like (from Nostoc punctiforme)"/>
    <property type="match status" value="1"/>
</dbReference>
<protein>
    <recommendedName>
        <fullName evidence="5">LRAT domain-containing protein</fullName>
    </recommendedName>
</protein>
<proteinExistence type="inferred from homology"/>
<dbReference type="PANTHER" id="PTHR13943">
    <property type="entry name" value="HRAS-LIKE SUPPRESSOR - RELATED"/>
    <property type="match status" value="1"/>
</dbReference>
<dbReference type="Ensembl" id="ENSDCDT00010039957.1">
    <property type="protein sequence ID" value="ENSDCDP00010032198.1"/>
    <property type="gene ID" value="ENSDCDG00010020628.1"/>
</dbReference>
<keyword evidence="2" id="KW-0808">Transferase</keyword>
<dbReference type="Pfam" id="PF04970">
    <property type="entry name" value="LRAT"/>
    <property type="match status" value="1"/>
</dbReference>
<gene>
    <name evidence="6" type="primary">LOC114768400</name>
</gene>
<evidence type="ECO:0000256" key="1">
    <source>
        <dbReference type="ARBA" id="ARBA00007824"/>
    </source>
</evidence>
<name>A0A8C3ZND8_9TELE</name>
<dbReference type="OrthoDB" id="421951at2759"/>
<dbReference type="Ensembl" id="ENSDCDT00010039959.1">
    <property type="protein sequence ID" value="ENSDCDP00010032200.1"/>
    <property type="gene ID" value="ENSDCDG00010020628.1"/>
</dbReference>
<dbReference type="PANTHER" id="PTHR13943:SF31">
    <property type="entry name" value="PHOSPHOLIPASE A AND ACYLTRANSFERASE 3"/>
    <property type="match status" value="1"/>
</dbReference>
<dbReference type="PROSITE" id="PS51934">
    <property type="entry name" value="LRAT"/>
    <property type="match status" value="1"/>
</dbReference>
<dbReference type="AlphaFoldDB" id="A0A8C3ZND8"/>
<dbReference type="GO" id="GO:0004623">
    <property type="term" value="F:phospholipase A2 activity"/>
    <property type="evidence" value="ECO:0007669"/>
    <property type="project" value="TreeGrafter"/>
</dbReference>
<keyword evidence="7" id="KW-1185">Reference proteome</keyword>
<dbReference type="RefSeq" id="XP_028816496.1">
    <property type="nucleotide sequence ID" value="XM_028960663.1"/>
</dbReference>
<accession>A0A8C3ZND8</accession>